<sequence>MTILIRTKTFIPGNKFGHADDLDLSDGGRCWGHYCSSFPQLSKKQGVDKWCWWWGRLTAAITAPGKVIGDLWAHRQPRWGGGGGHSSPLPLSTS</sequence>
<gene>
    <name evidence="1" type="ORF">CRG98_030830</name>
</gene>
<accession>A0A2I0IXR1</accession>
<protein>
    <submittedName>
        <fullName evidence="1">Uncharacterized protein</fullName>
    </submittedName>
</protein>
<comment type="caution">
    <text evidence="1">The sequence shown here is derived from an EMBL/GenBank/DDBJ whole genome shotgun (WGS) entry which is preliminary data.</text>
</comment>
<dbReference type="Proteomes" id="UP000233551">
    <property type="component" value="Unassembled WGS sequence"/>
</dbReference>
<organism evidence="1 2">
    <name type="scientific">Punica granatum</name>
    <name type="common">Pomegranate</name>
    <dbReference type="NCBI Taxonomy" id="22663"/>
    <lineage>
        <taxon>Eukaryota</taxon>
        <taxon>Viridiplantae</taxon>
        <taxon>Streptophyta</taxon>
        <taxon>Embryophyta</taxon>
        <taxon>Tracheophyta</taxon>
        <taxon>Spermatophyta</taxon>
        <taxon>Magnoliopsida</taxon>
        <taxon>eudicotyledons</taxon>
        <taxon>Gunneridae</taxon>
        <taxon>Pentapetalae</taxon>
        <taxon>rosids</taxon>
        <taxon>malvids</taxon>
        <taxon>Myrtales</taxon>
        <taxon>Lythraceae</taxon>
        <taxon>Punica</taxon>
    </lineage>
</organism>
<reference evidence="1 2" key="1">
    <citation type="submission" date="2017-11" db="EMBL/GenBank/DDBJ databases">
        <title>De-novo sequencing of pomegranate (Punica granatum L.) genome.</title>
        <authorList>
            <person name="Akparov Z."/>
            <person name="Amiraslanov A."/>
            <person name="Hajiyeva S."/>
            <person name="Abbasov M."/>
            <person name="Kaur K."/>
            <person name="Hamwieh A."/>
            <person name="Solovyev V."/>
            <person name="Salamov A."/>
            <person name="Braich B."/>
            <person name="Kosarev P."/>
            <person name="Mahmoud A."/>
            <person name="Hajiyev E."/>
            <person name="Babayeva S."/>
            <person name="Izzatullayeva V."/>
            <person name="Mammadov A."/>
            <person name="Mammadov A."/>
            <person name="Sharifova S."/>
            <person name="Ojaghi J."/>
            <person name="Eynullazada K."/>
            <person name="Bayramov B."/>
            <person name="Abdulazimova A."/>
            <person name="Shahmuradov I."/>
        </authorList>
    </citation>
    <scope>NUCLEOTIDE SEQUENCE [LARGE SCALE GENOMIC DNA]</scope>
    <source>
        <strain evidence="2">cv. AG2017</strain>
        <tissue evidence="1">Leaf</tissue>
    </source>
</reference>
<dbReference type="EMBL" id="PGOL01002333">
    <property type="protein sequence ID" value="PKI48788.1"/>
    <property type="molecule type" value="Genomic_DNA"/>
</dbReference>
<name>A0A2I0IXR1_PUNGR</name>
<keyword evidence="2" id="KW-1185">Reference proteome</keyword>
<dbReference type="AlphaFoldDB" id="A0A2I0IXR1"/>
<evidence type="ECO:0000313" key="2">
    <source>
        <dbReference type="Proteomes" id="UP000233551"/>
    </source>
</evidence>
<proteinExistence type="predicted"/>
<evidence type="ECO:0000313" key="1">
    <source>
        <dbReference type="EMBL" id="PKI48788.1"/>
    </source>
</evidence>